<dbReference type="InterPro" id="IPR015943">
    <property type="entry name" value="WD40/YVTN_repeat-like_dom_sf"/>
</dbReference>
<dbReference type="PROSITE" id="PS00678">
    <property type="entry name" value="WD_REPEATS_1"/>
    <property type="match status" value="5"/>
</dbReference>
<feature type="repeat" description="WD" evidence="3">
    <location>
        <begin position="181"/>
        <end position="224"/>
    </location>
</feature>
<dbReference type="SUPFAM" id="SSF50978">
    <property type="entry name" value="WD40 repeat-like"/>
    <property type="match status" value="1"/>
</dbReference>
<feature type="repeat" description="WD" evidence="3">
    <location>
        <begin position="267"/>
        <end position="287"/>
    </location>
</feature>
<evidence type="ECO:0000256" key="2">
    <source>
        <dbReference type="ARBA" id="ARBA00022737"/>
    </source>
</evidence>
<dbReference type="Pfam" id="PF00400">
    <property type="entry name" value="WD40"/>
    <property type="match status" value="6"/>
</dbReference>
<dbReference type="InterPro" id="IPR036322">
    <property type="entry name" value="WD40_repeat_dom_sf"/>
</dbReference>
<dbReference type="Proteomes" id="UP000023152">
    <property type="component" value="Unassembled WGS sequence"/>
</dbReference>
<dbReference type="PROSITE" id="PS50082">
    <property type="entry name" value="WD_REPEATS_2"/>
    <property type="match status" value="6"/>
</dbReference>
<keyword evidence="5" id="KW-1185">Reference proteome</keyword>
<feature type="repeat" description="WD" evidence="3">
    <location>
        <begin position="337"/>
        <end position="388"/>
    </location>
</feature>
<dbReference type="Gene3D" id="2.130.10.10">
    <property type="entry name" value="YVTN repeat-like/Quinoprotein amine dehydrogenase"/>
    <property type="match status" value="2"/>
</dbReference>
<dbReference type="AlphaFoldDB" id="X6MDH5"/>
<feature type="repeat" description="WD" evidence="3">
    <location>
        <begin position="89"/>
        <end position="132"/>
    </location>
</feature>
<dbReference type="SMART" id="SM00320">
    <property type="entry name" value="WD40"/>
    <property type="match status" value="6"/>
</dbReference>
<gene>
    <name evidence="4" type="ORF">RFI_25302</name>
</gene>
<keyword evidence="1 3" id="KW-0853">WD repeat</keyword>
<dbReference type="InterPro" id="IPR001680">
    <property type="entry name" value="WD40_rpt"/>
</dbReference>
<accession>X6MDH5</accession>
<dbReference type="PROSITE" id="PS50294">
    <property type="entry name" value="WD_REPEATS_REGION"/>
    <property type="match status" value="2"/>
</dbReference>
<organism evidence="4 5">
    <name type="scientific">Reticulomyxa filosa</name>
    <dbReference type="NCBI Taxonomy" id="46433"/>
    <lineage>
        <taxon>Eukaryota</taxon>
        <taxon>Sar</taxon>
        <taxon>Rhizaria</taxon>
        <taxon>Retaria</taxon>
        <taxon>Foraminifera</taxon>
        <taxon>Monothalamids</taxon>
        <taxon>Reticulomyxidae</taxon>
        <taxon>Reticulomyxa</taxon>
    </lineage>
</organism>
<dbReference type="InterPro" id="IPR020472">
    <property type="entry name" value="WD40_PAC1"/>
</dbReference>
<dbReference type="PANTHER" id="PTHR19848">
    <property type="entry name" value="WD40 REPEAT PROTEIN"/>
    <property type="match status" value="1"/>
</dbReference>
<protein>
    <submittedName>
        <fullName evidence="4">NACHT and WD40 domain protein</fullName>
    </submittedName>
</protein>
<keyword evidence="2" id="KW-0677">Repeat</keyword>
<dbReference type="CDD" id="cd00200">
    <property type="entry name" value="WD40"/>
    <property type="match status" value="1"/>
</dbReference>
<proteinExistence type="predicted"/>
<evidence type="ECO:0000256" key="1">
    <source>
        <dbReference type="ARBA" id="ARBA00022574"/>
    </source>
</evidence>
<comment type="caution">
    <text evidence="4">The sequence shown here is derived from an EMBL/GenBank/DDBJ whole genome shotgun (WGS) entry which is preliminary data.</text>
</comment>
<feature type="repeat" description="WD" evidence="3">
    <location>
        <begin position="288"/>
        <end position="336"/>
    </location>
</feature>
<sequence length="481" mass="55244">MSTLRNKNKMSMQLSLVSFFESFKEEEIQKIIQHWIRILNIKLGWIQNFDKLVVKYVEFICLFDNKYLFATNFFMFEVFHLSSKLLKAFRGHNIRVNSLDYFIFDNRQFICSGSNDRTVCVWNIETNKKVQSFNGHLDHVTCVKSSQYHCYNNRRGVICSSSLDNTIRFWDIKYTQELQAFNKHTAGVCGIEFSSFNGGRYLCSGSRDKTIRLWDVETSNSLHIIKGHENVVLCVDISPLQSNSNNNNNNKSNSIGVIGGNGYTACSGSADKTIRIWDIETTKQLNVFKGHEDFVNSVKYGSSELEMIGGSNTILSGSNDRSVRLWDIRSSKQIQLFNGHTNAVNAVEYSQFVIKNSKVGFNSNVICSASSDCTIQFWDIRSNKMEIYSIKRGQGIISLKFLQLKKKSKSNSDFELLDKFSMICFKYNIKFLILIITVICKSYKLMLPKIPLSIHCVSFFTCLLTKTVDKLHLLNNFPTNY</sequence>
<dbReference type="EMBL" id="ASPP01021750">
    <property type="protein sequence ID" value="ETO12073.1"/>
    <property type="molecule type" value="Genomic_DNA"/>
</dbReference>
<reference evidence="4 5" key="1">
    <citation type="journal article" date="2013" name="Curr. Biol.">
        <title>The Genome of the Foraminiferan Reticulomyxa filosa.</title>
        <authorList>
            <person name="Glockner G."/>
            <person name="Hulsmann N."/>
            <person name="Schleicher M."/>
            <person name="Noegel A.A."/>
            <person name="Eichinger L."/>
            <person name="Gallinger C."/>
            <person name="Pawlowski J."/>
            <person name="Sierra R."/>
            <person name="Euteneuer U."/>
            <person name="Pillet L."/>
            <person name="Moustafa A."/>
            <person name="Platzer M."/>
            <person name="Groth M."/>
            <person name="Szafranski K."/>
            <person name="Schliwa M."/>
        </authorList>
    </citation>
    <scope>NUCLEOTIDE SEQUENCE [LARGE SCALE GENOMIC DNA]</scope>
</reference>
<evidence type="ECO:0000313" key="4">
    <source>
        <dbReference type="EMBL" id="ETO12073.1"/>
    </source>
</evidence>
<name>X6MDH5_RETFI</name>
<evidence type="ECO:0000256" key="3">
    <source>
        <dbReference type="PROSITE-ProRule" id="PRU00221"/>
    </source>
</evidence>
<dbReference type="PRINTS" id="PR00320">
    <property type="entry name" value="GPROTEINBRPT"/>
</dbReference>
<evidence type="ECO:0000313" key="5">
    <source>
        <dbReference type="Proteomes" id="UP000023152"/>
    </source>
</evidence>
<dbReference type="PANTHER" id="PTHR19848:SF8">
    <property type="entry name" value="F-BOX AND WD REPEAT DOMAIN CONTAINING 7"/>
    <property type="match status" value="1"/>
</dbReference>
<dbReference type="InterPro" id="IPR019775">
    <property type="entry name" value="WD40_repeat_CS"/>
</dbReference>
<feature type="repeat" description="WD" evidence="3">
    <location>
        <begin position="133"/>
        <end position="180"/>
    </location>
</feature>